<protein>
    <submittedName>
        <fullName evidence="1">Uncharacterized protein</fullName>
    </submittedName>
</protein>
<dbReference type="EMBL" id="JAVAIM010000001">
    <property type="protein sequence ID" value="MDP4574083.1"/>
    <property type="molecule type" value="Genomic_DNA"/>
</dbReference>
<name>A0ABT9HMZ3_9SPHN</name>
<keyword evidence="2" id="KW-1185">Reference proteome</keyword>
<dbReference type="RefSeq" id="WP_305931531.1">
    <property type="nucleotide sequence ID" value="NZ_JAVAIM010000001.1"/>
</dbReference>
<proteinExistence type="predicted"/>
<organism evidence="1 2">
    <name type="scientific">Qipengyuania profundimaris</name>
    <dbReference type="NCBI Taxonomy" id="3067652"/>
    <lineage>
        <taxon>Bacteria</taxon>
        <taxon>Pseudomonadati</taxon>
        <taxon>Pseudomonadota</taxon>
        <taxon>Alphaproteobacteria</taxon>
        <taxon>Sphingomonadales</taxon>
        <taxon>Erythrobacteraceae</taxon>
        <taxon>Qipengyuania</taxon>
    </lineage>
</organism>
<evidence type="ECO:0000313" key="1">
    <source>
        <dbReference type="EMBL" id="MDP4574083.1"/>
    </source>
</evidence>
<gene>
    <name evidence="1" type="ORF">Q9K02_02875</name>
</gene>
<dbReference type="Proteomes" id="UP001240639">
    <property type="component" value="Unassembled WGS sequence"/>
</dbReference>
<evidence type="ECO:0000313" key="2">
    <source>
        <dbReference type="Proteomes" id="UP001240639"/>
    </source>
</evidence>
<accession>A0ABT9HMZ3</accession>
<comment type="caution">
    <text evidence="1">The sequence shown here is derived from an EMBL/GenBank/DDBJ whole genome shotgun (WGS) entry which is preliminary data.</text>
</comment>
<sequence>MKFVKLESRGGNYLVVASNIAWLRTGENGQTNVGMVGGQPLLVTGSIEEVAQKITDGIAANE</sequence>
<reference evidence="1 2" key="1">
    <citation type="submission" date="2023-08" db="EMBL/GenBank/DDBJ databases">
        <title>genomic of G39.</title>
        <authorList>
            <person name="Wang Y."/>
        </authorList>
    </citation>
    <scope>NUCLEOTIDE SEQUENCE [LARGE SCALE GENOMIC DNA]</scope>
    <source>
        <strain evidence="1 2">G39</strain>
    </source>
</reference>